<evidence type="ECO:0000313" key="1">
    <source>
        <dbReference type="EMBL" id="ETO37036.1"/>
    </source>
</evidence>
<dbReference type="Proteomes" id="UP000023152">
    <property type="component" value="Unassembled WGS sequence"/>
</dbReference>
<evidence type="ECO:0000313" key="2">
    <source>
        <dbReference type="Proteomes" id="UP000023152"/>
    </source>
</evidence>
<keyword evidence="2" id="KW-1185">Reference proteome</keyword>
<dbReference type="AlphaFoldDB" id="X6PFN7"/>
<sequence>MVYMLLVQRNRQWYFDSDFAGKLRKAKHLYPNRVSKNNVNLNEKEQFVLKYLDALQRVELSNRDDHSPDWNYQDNEDIHRTKMEELISQYCTRGIFVFFTFTKLKSFLQVMYRQLVQVYNVVKQQIIPLHQMILLSLTKYPQSIACNMYSERKDQDPEAKFFWVQEWKANDQRIVLLNQIPIANS</sequence>
<name>X6PFN7_RETFI</name>
<organism evidence="1 2">
    <name type="scientific">Reticulomyxa filosa</name>
    <dbReference type="NCBI Taxonomy" id="46433"/>
    <lineage>
        <taxon>Eukaryota</taxon>
        <taxon>Sar</taxon>
        <taxon>Rhizaria</taxon>
        <taxon>Retaria</taxon>
        <taxon>Foraminifera</taxon>
        <taxon>Monothalamids</taxon>
        <taxon>Reticulomyxidae</taxon>
        <taxon>Reticulomyxa</taxon>
    </lineage>
</organism>
<gene>
    <name evidence="1" type="ORF">RFI_00026</name>
</gene>
<reference evidence="1 2" key="1">
    <citation type="journal article" date="2013" name="Curr. Biol.">
        <title>The Genome of the Foraminiferan Reticulomyxa filosa.</title>
        <authorList>
            <person name="Glockner G."/>
            <person name="Hulsmann N."/>
            <person name="Schleicher M."/>
            <person name="Noegel A.A."/>
            <person name="Eichinger L."/>
            <person name="Gallinger C."/>
            <person name="Pawlowski J."/>
            <person name="Sierra R."/>
            <person name="Euteneuer U."/>
            <person name="Pillet L."/>
            <person name="Moustafa A."/>
            <person name="Platzer M."/>
            <person name="Groth M."/>
            <person name="Szafranski K."/>
            <person name="Schliwa M."/>
        </authorList>
    </citation>
    <scope>NUCLEOTIDE SEQUENCE [LARGE SCALE GENOMIC DNA]</scope>
</reference>
<dbReference type="EMBL" id="ASPP01000029">
    <property type="protein sequence ID" value="ETO37036.1"/>
    <property type="molecule type" value="Genomic_DNA"/>
</dbReference>
<accession>X6PFN7</accession>
<feature type="non-terminal residue" evidence="1">
    <location>
        <position position="185"/>
    </location>
</feature>
<comment type="caution">
    <text evidence="1">The sequence shown here is derived from an EMBL/GenBank/DDBJ whole genome shotgun (WGS) entry which is preliminary data.</text>
</comment>
<protein>
    <submittedName>
        <fullName evidence="1">Uncharacterized protein</fullName>
    </submittedName>
</protein>
<proteinExistence type="predicted"/>